<dbReference type="Pfam" id="PF01565">
    <property type="entry name" value="FAD_binding_4"/>
    <property type="match status" value="1"/>
</dbReference>
<dbReference type="Pfam" id="PF08031">
    <property type="entry name" value="BBE"/>
    <property type="match status" value="1"/>
</dbReference>
<dbReference type="PANTHER" id="PTHR42973:SF39">
    <property type="entry name" value="FAD-BINDING PCMH-TYPE DOMAIN-CONTAINING PROTEIN"/>
    <property type="match status" value="1"/>
</dbReference>
<dbReference type="InterPro" id="IPR012951">
    <property type="entry name" value="BBE"/>
</dbReference>
<dbReference type="InterPro" id="IPR016166">
    <property type="entry name" value="FAD-bd_PCMH"/>
</dbReference>
<comment type="caution">
    <text evidence="7">The sequence shown here is derived from an EMBL/GenBank/DDBJ whole genome shotgun (WGS) entry which is preliminary data.</text>
</comment>
<dbReference type="Gene3D" id="3.30.465.10">
    <property type="match status" value="1"/>
</dbReference>
<evidence type="ECO:0000256" key="2">
    <source>
        <dbReference type="ARBA" id="ARBA00005466"/>
    </source>
</evidence>
<dbReference type="InterPro" id="IPR006094">
    <property type="entry name" value="Oxid_FAD_bind_N"/>
</dbReference>
<keyword evidence="4" id="KW-0274">FAD</keyword>
<keyword evidence="5" id="KW-0560">Oxidoreductase</keyword>
<evidence type="ECO:0000313" key="7">
    <source>
        <dbReference type="EMBL" id="MFC4031585.1"/>
    </source>
</evidence>
<evidence type="ECO:0000313" key="8">
    <source>
        <dbReference type="Proteomes" id="UP001595765"/>
    </source>
</evidence>
<comment type="cofactor">
    <cofactor evidence="1">
        <name>FAD</name>
        <dbReference type="ChEBI" id="CHEBI:57692"/>
    </cofactor>
</comment>
<name>A0ABV8HLC0_9ACTN</name>
<keyword evidence="3" id="KW-0285">Flavoprotein</keyword>
<evidence type="ECO:0000256" key="5">
    <source>
        <dbReference type="ARBA" id="ARBA00023002"/>
    </source>
</evidence>
<evidence type="ECO:0000256" key="4">
    <source>
        <dbReference type="ARBA" id="ARBA00022827"/>
    </source>
</evidence>
<evidence type="ECO:0000256" key="3">
    <source>
        <dbReference type="ARBA" id="ARBA00022630"/>
    </source>
</evidence>
<comment type="similarity">
    <text evidence="2">Belongs to the oxygen-dependent FAD-linked oxidoreductase family.</text>
</comment>
<gene>
    <name evidence="7" type="ORF">ACFO3J_08835</name>
</gene>
<proteinExistence type="inferred from homology"/>
<dbReference type="InterPro" id="IPR016169">
    <property type="entry name" value="FAD-bd_PCMH_sub2"/>
</dbReference>
<feature type="domain" description="FAD-binding PCMH-type" evidence="6">
    <location>
        <begin position="46"/>
        <end position="215"/>
    </location>
</feature>
<dbReference type="EMBL" id="JBHSBB010000008">
    <property type="protein sequence ID" value="MFC4031585.1"/>
    <property type="molecule type" value="Genomic_DNA"/>
</dbReference>
<organism evidence="7 8">
    <name type="scientific">Streptomyces polygonati</name>
    <dbReference type="NCBI Taxonomy" id="1617087"/>
    <lineage>
        <taxon>Bacteria</taxon>
        <taxon>Bacillati</taxon>
        <taxon>Actinomycetota</taxon>
        <taxon>Actinomycetes</taxon>
        <taxon>Kitasatosporales</taxon>
        <taxon>Streptomycetaceae</taxon>
        <taxon>Streptomyces</taxon>
    </lineage>
</organism>
<accession>A0ABV8HLC0</accession>
<keyword evidence="8" id="KW-1185">Reference proteome</keyword>
<dbReference type="RefSeq" id="WP_386427858.1">
    <property type="nucleotide sequence ID" value="NZ_JBHSBB010000008.1"/>
</dbReference>
<dbReference type="Proteomes" id="UP001595765">
    <property type="component" value="Unassembled WGS sequence"/>
</dbReference>
<evidence type="ECO:0000259" key="6">
    <source>
        <dbReference type="PROSITE" id="PS51387"/>
    </source>
</evidence>
<dbReference type="PANTHER" id="PTHR42973">
    <property type="entry name" value="BINDING OXIDOREDUCTASE, PUTATIVE (AFU_ORTHOLOGUE AFUA_1G17690)-RELATED"/>
    <property type="match status" value="1"/>
</dbReference>
<dbReference type="PROSITE" id="PS00862">
    <property type="entry name" value="OX2_COVAL_FAD"/>
    <property type="match status" value="1"/>
</dbReference>
<dbReference type="InterPro" id="IPR036318">
    <property type="entry name" value="FAD-bd_PCMH-like_sf"/>
</dbReference>
<dbReference type="Gene3D" id="3.30.43.10">
    <property type="entry name" value="Uridine Diphospho-n-acetylenolpyruvylglucosamine Reductase, domain 2"/>
    <property type="match status" value="1"/>
</dbReference>
<dbReference type="PROSITE" id="PS51387">
    <property type="entry name" value="FAD_PCMH"/>
    <property type="match status" value="1"/>
</dbReference>
<protein>
    <submittedName>
        <fullName evidence="7">FAD-binding oxidoreductase</fullName>
    </submittedName>
</protein>
<sequence length="471" mass="49997">MAATPNARRDITADDVAALAARVSGPVLRAGEIGFGDEASTINLSLRYEPDVIVGATDAVDVQAAVRFAREHGLPVAVVATGHGPARPVTEGVLITTRRMTGVTIDQAARTARVEAGVRWQQAVDEAAAHGLAPLTGSAPSVGVVGYTLGGGLSVTLGRAYGWAADQVRSIDVVTADGELRHASADTETDLFWALRGGKINFGVVTALEFGLFPVDRLYAGGLFFSGYNLREVLDAYRALAERAPDNLMSSVAVLRMPAAPPAFHAAPWEPVMVHVRVSYLGDPVEGERLIAPLRDAAPVLLDMVEDRPYREFGLIAPGPARPIATVEQFALLKEMPPEAAEAIVRVAGPDAEPGVNIIDFRHLGGALAVSEGRQPSAVDPLDAEFLIILSTVVAQGDGEERSAVGLDLLDALRPWLSDHKHANFLAPSDATESGIRGAFRPATYERLRDVKARFDPDNMFRKSHTIPPAG</sequence>
<dbReference type="Gene3D" id="3.40.462.20">
    <property type="match status" value="1"/>
</dbReference>
<evidence type="ECO:0000256" key="1">
    <source>
        <dbReference type="ARBA" id="ARBA00001974"/>
    </source>
</evidence>
<reference evidence="8" key="1">
    <citation type="journal article" date="2019" name="Int. J. Syst. Evol. Microbiol.">
        <title>The Global Catalogue of Microorganisms (GCM) 10K type strain sequencing project: providing services to taxonomists for standard genome sequencing and annotation.</title>
        <authorList>
            <consortium name="The Broad Institute Genomics Platform"/>
            <consortium name="The Broad Institute Genome Sequencing Center for Infectious Disease"/>
            <person name="Wu L."/>
            <person name="Ma J."/>
        </authorList>
    </citation>
    <scope>NUCLEOTIDE SEQUENCE [LARGE SCALE GENOMIC DNA]</scope>
    <source>
        <strain evidence="8">CGMCC 4.7237</strain>
    </source>
</reference>
<dbReference type="SUPFAM" id="SSF56176">
    <property type="entry name" value="FAD-binding/transporter-associated domain-like"/>
    <property type="match status" value="1"/>
</dbReference>
<dbReference type="InterPro" id="IPR006093">
    <property type="entry name" value="Oxy_OxRdtase_FAD_BS"/>
</dbReference>
<dbReference type="InterPro" id="IPR050416">
    <property type="entry name" value="FAD-linked_Oxidoreductase"/>
</dbReference>
<dbReference type="InterPro" id="IPR016167">
    <property type="entry name" value="FAD-bd_PCMH_sub1"/>
</dbReference>